<gene>
    <name evidence="1" type="ordered locus">Meso_1184</name>
</gene>
<evidence type="ECO:0008006" key="2">
    <source>
        <dbReference type="Google" id="ProtNLM"/>
    </source>
</evidence>
<dbReference type="AlphaFoldDB" id="Q11J45"/>
<sequence>MTSNSEISEKEVEAAFRAFCDACQFRDGEEQYRDFDTEKAARPELYNFGMKGMRTALEAAALARAEANAGELSPEDENYLQEVADGAWGDDPRTRGLARDRLAAHPAPQPSGPVEALDDLTRDEISSLAKRLCPDCGREKAMSAADAARGQCPKWWAITDADAEKDCRNHVPQPSRPTRELIEAGLLRGDESCECGECTVEECNDCMMPDAAPQPSGPVEVKPLEWRERWYGSEPMRGWSIVQDRELVAYLGPEVDGKQVTAIVLAHNEAISALTAGKPVEAVFAEFAKKQERLRHDFEAAIFDNLEELYEGEPIPAGKPEQEMPSGWQPMETAPKDGTPVLLSWGLGYHPLSGRFEYGKWGFLGFDWGFNPFPTQPRYWLPLDTLPAAPTAGGGDA</sequence>
<dbReference type="OrthoDB" id="7510885at2"/>
<name>Q11J45_CHESB</name>
<dbReference type="STRING" id="266779.Meso_1184"/>
<evidence type="ECO:0000313" key="1">
    <source>
        <dbReference type="EMBL" id="ABG62580.1"/>
    </source>
</evidence>
<proteinExistence type="predicted"/>
<reference evidence="1" key="1">
    <citation type="submission" date="2006-06" db="EMBL/GenBank/DDBJ databases">
        <title>Complete sequence of chromosome of Chelativorans sp. BNC1.</title>
        <authorList>
            <consortium name="US DOE Joint Genome Institute"/>
            <person name="Copeland A."/>
            <person name="Lucas S."/>
            <person name="Lapidus A."/>
            <person name="Barry K."/>
            <person name="Detter J.C."/>
            <person name="Glavina del Rio T."/>
            <person name="Hammon N."/>
            <person name="Israni S."/>
            <person name="Dalin E."/>
            <person name="Tice H."/>
            <person name="Pitluck S."/>
            <person name="Chertkov O."/>
            <person name="Brettin T."/>
            <person name="Bruce D."/>
            <person name="Han C."/>
            <person name="Tapia R."/>
            <person name="Gilna P."/>
            <person name="Schmutz J."/>
            <person name="Larimer F."/>
            <person name="Land M."/>
            <person name="Hauser L."/>
            <person name="Kyrpides N."/>
            <person name="Mikhailova N."/>
            <person name="Richardson P."/>
        </authorList>
    </citation>
    <scope>NUCLEOTIDE SEQUENCE</scope>
    <source>
        <strain evidence="1">BNC1</strain>
    </source>
</reference>
<dbReference type="HOGENOM" id="CLU_693875_0_0_5"/>
<protein>
    <recommendedName>
        <fullName evidence="2">DUF551 domain-containing protein</fullName>
    </recommendedName>
</protein>
<accession>Q11J45</accession>
<organism evidence="1">
    <name type="scientific">Chelativorans sp. (strain BNC1)</name>
    <dbReference type="NCBI Taxonomy" id="266779"/>
    <lineage>
        <taxon>Bacteria</taxon>
        <taxon>Pseudomonadati</taxon>
        <taxon>Pseudomonadota</taxon>
        <taxon>Alphaproteobacteria</taxon>
        <taxon>Hyphomicrobiales</taxon>
        <taxon>Phyllobacteriaceae</taxon>
        <taxon>Chelativorans</taxon>
    </lineage>
</organism>
<dbReference type="KEGG" id="mes:Meso_1184"/>
<dbReference type="EMBL" id="CP000390">
    <property type="protein sequence ID" value="ABG62580.1"/>
    <property type="molecule type" value="Genomic_DNA"/>
</dbReference>